<comment type="caution">
    <text evidence="1">The sequence shown here is derived from an EMBL/GenBank/DDBJ whole genome shotgun (WGS) entry which is preliminary data.</text>
</comment>
<name>A0A0F9PRA3_9ZZZZ</name>
<reference evidence="1" key="1">
    <citation type="journal article" date="2015" name="Nature">
        <title>Complex archaea that bridge the gap between prokaryotes and eukaryotes.</title>
        <authorList>
            <person name="Spang A."/>
            <person name="Saw J.H."/>
            <person name="Jorgensen S.L."/>
            <person name="Zaremba-Niedzwiedzka K."/>
            <person name="Martijn J."/>
            <person name="Lind A.E."/>
            <person name="van Eijk R."/>
            <person name="Schleper C."/>
            <person name="Guy L."/>
            <person name="Ettema T.J."/>
        </authorList>
    </citation>
    <scope>NUCLEOTIDE SEQUENCE</scope>
</reference>
<gene>
    <name evidence="1" type="ORF">LCGC14_1106040</name>
</gene>
<dbReference type="EMBL" id="LAZR01005016">
    <property type="protein sequence ID" value="KKN03616.1"/>
    <property type="molecule type" value="Genomic_DNA"/>
</dbReference>
<evidence type="ECO:0008006" key="2">
    <source>
        <dbReference type="Google" id="ProtNLM"/>
    </source>
</evidence>
<organism evidence="1">
    <name type="scientific">marine sediment metagenome</name>
    <dbReference type="NCBI Taxonomy" id="412755"/>
    <lineage>
        <taxon>unclassified sequences</taxon>
        <taxon>metagenomes</taxon>
        <taxon>ecological metagenomes</taxon>
    </lineage>
</organism>
<accession>A0A0F9PRA3</accession>
<dbReference type="AlphaFoldDB" id="A0A0F9PRA3"/>
<sequence>MNRVVSANADLLEILETATGTEYARAMSALDQRMSDSLQKQLKDCPFCGGRPELRAEGGMFYQIVCTSCHARCGNTQVRRGKDYEDMVRRTAAKCVMHWNRRTP</sequence>
<proteinExistence type="predicted"/>
<dbReference type="Pfam" id="PF14354">
    <property type="entry name" value="Lar_restr_allev"/>
    <property type="match status" value="1"/>
</dbReference>
<protein>
    <recommendedName>
        <fullName evidence="2">Restriction alleviation protein, Lar family</fullName>
    </recommendedName>
</protein>
<evidence type="ECO:0000313" key="1">
    <source>
        <dbReference type="EMBL" id="KKN03616.1"/>
    </source>
</evidence>